<dbReference type="InterPro" id="IPR029058">
    <property type="entry name" value="AB_hydrolase_fold"/>
</dbReference>
<dbReference type="RefSeq" id="WP_145071916.1">
    <property type="nucleotide sequence ID" value="NZ_JACIIY010000009.1"/>
</dbReference>
<dbReference type="EMBL" id="VLKK01000002">
    <property type="protein sequence ID" value="TWH96624.1"/>
    <property type="molecule type" value="Genomic_DNA"/>
</dbReference>
<dbReference type="Proteomes" id="UP000316624">
    <property type="component" value="Unassembled WGS sequence"/>
</dbReference>
<dbReference type="PANTHER" id="PTHR43194">
    <property type="entry name" value="HYDROLASE ALPHA/BETA FOLD FAMILY"/>
    <property type="match status" value="1"/>
</dbReference>
<accession>A0A562KMM7</accession>
<feature type="domain" description="AB hydrolase-1" evidence="1">
    <location>
        <begin position="25"/>
        <end position="260"/>
    </location>
</feature>
<evidence type="ECO:0000313" key="3">
    <source>
        <dbReference type="Proteomes" id="UP000316624"/>
    </source>
</evidence>
<organism evidence="2 3">
    <name type="scientific">Sphingobium wenxiniae (strain DSM 21828 / CGMCC 1.7748 / JZ-1)</name>
    <dbReference type="NCBI Taxonomy" id="595605"/>
    <lineage>
        <taxon>Bacteria</taxon>
        <taxon>Pseudomonadati</taxon>
        <taxon>Pseudomonadota</taxon>
        <taxon>Alphaproteobacteria</taxon>
        <taxon>Sphingomonadales</taxon>
        <taxon>Sphingomonadaceae</taxon>
        <taxon>Sphingobium</taxon>
    </lineage>
</organism>
<comment type="caution">
    <text evidence="2">The sequence shown here is derived from an EMBL/GenBank/DDBJ whole genome shotgun (WGS) entry which is preliminary data.</text>
</comment>
<dbReference type="Pfam" id="PF00561">
    <property type="entry name" value="Abhydrolase_1"/>
    <property type="match status" value="1"/>
</dbReference>
<dbReference type="AlphaFoldDB" id="A0A562KMM7"/>
<dbReference type="InterPro" id="IPR000073">
    <property type="entry name" value="AB_hydrolase_1"/>
</dbReference>
<reference evidence="2 3" key="1">
    <citation type="journal article" date="2015" name="Stand. Genomic Sci.">
        <title>Genomic Encyclopedia of Bacterial and Archaeal Type Strains, Phase III: the genomes of soil and plant-associated and newly described type strains.</title>
        <authorList>
            <person name="Whitman W.B."/>
            <person name="Woyke T."/>
            <person name="Klenk H.P."/>
            <person name="Zhou Y."/>
            <person name="Lilburn T.G."/>
            <person name="Beck B.J."/>
            <person name="De Vos P."/>
            <person name="Vandamme P."/>
            <person name="Eisen J.A."/>
            <person name="Garrity G."/>
            <person name="Hugenholtz P."/>
            <person name="Kyrpides N.C."/>
        </authorList>
    </citation>
    <scope>NUCLEOTIDE SEQUENCE [LARGE SCALE GENOMIC DNA]</scope>
    <source>
        <strain evidence="2 3">CGMCC 1.7748</strain>
    </source>
</reference>
<protein>
    <submittedName>
        <fullName evidence="2">Pimeloyl-ACP methyl ester carboxylesterase</fullName>
    </submittedName>
</protein>
<sequence>MTHWFTGGDGQRLAADLYGPEDGTPVLLIGGMGQTRHSWRRVALRLADSGRRAITLDFRGHGESDRAPDGDYGYPRQVADIAAVAGAVGRPMVLVGNSLGGKISLAAAGSAGPEVALAVALVDAVPRSRPDGIATVAQSTQISSDGFASPDEAAAQLAAARGQTVAPGAGERLRRNMRQSEDGRWHWHWDSGYRDPRHRIGLGAGSAYLETVAPKVTVPALLAWCELSEVVDADGVEALRALIPQLEVEVIPGARHMLVGDENDIFADALMRFLDRIGA</sequence>
<evidence type="ECO:0000259" key="1">
    <source>
        <dbReference type="Pfam" id="PF00561"/>
    </source>
</evidence>
<dbReference type="InterPro" id="IPR050228">
    <property type="entry name" value="Carboxylesterase_BioH"/>
</dbReference>
<gene>
    <name evidence="2" type="ORF">IQ35_00555</name>
</gene>
<dbReference type="Gene3D" id="3.40.50.1820">
    <property type="entry name" value="alpha/beta hydrolase"/>
    <property type="match status" value="1"/>
</dbReference>
<name>A0A562KMM7_SPHWJ</name>
<keyword evidence="3" id="KW-1185">Reference proteome</keyword>
<dbReference type="PANTHER" id="PTHR43194:SF2">
    <property type="entry name" value="PEROXISOMAL MEMBRANE PROTEIN LPX1"/>
    <property type="match status" value="1"/>
</dbReference>
<dbReference type="SUPFAM" id="SSF53474">
    <property type="entry name" value="alpha/beta-Hydrolases"/>
    <property type="match status" value="1"/>
</dbReference>
<dbReference type="PRINTS" id="PR00111">
    <property type="entry name" value="ABHYDROLASE"/>
</dbReference>
<evidence type="ECO:0000313" key="2">
    <source>
        <dbReference type="EMBL" id="TWH96624.1"/>
    </source>
</evidence>
<proteinExistence type="predicted"/>